<dbReference type="Gene3D" id="3.30.1490.70">
    <property type="match status" value="1"/>
</dbReference>
<accession>A0ABW3LJ04</accession>
<feature type="domain" description="ATP-dependent DNA ligase family profile" evidence="3">
    <location>
        <begin position="15"/>
        <end position="117"/>
    </location>
</feature>
<dbReference type="InterPro" id="IPR011010">
    <property type="entry name" value="DNA_brk_join_enz"/>
</dbReference>
<protein>
    <submittedName>
        <fullName evidence="4">Site-specific integrase</fullName>
    </submittedName>
</protein>
<dbReference type="InterPro" id="IPR013762">
    <property type="entry name" value="Integrase-like_cat_sf"/>
</dbReference>
<dbReference type="Gene3D" id="1.10.443.10">
    <property type="entry name" value="Intergrase catalytic core"/>
    <property type="match status" value="1"/>
</dbReference>
<proteinExistence type="predicted"/>
<comment type="caution">
    <text evidence="4">The sequence shown here is derived from an EMBL/GenBank/DDBJ whole genome shotgun (WGS) entry which is preliminary data.</text>
</comment>
<dbReference type="Gene3D" id="1.10.150.130">
    <property type="match status" value="1"/>
</dbReference>
<dbReference type="Pfam" id="PF01068">
    <property type="entry name" value="DNA_ligase_A_M"/>
    <property type="match status" value="1"/>
</dbReference>
<evidence type="ECO:0000256" key="2">
    <source>
        <dbReference type="ARBA" id="ARBA00023172"/>
    </source>
</evidence>
<organism evidence="4 5">
    <name type="scientific">Virgibacillus byunsanensis</name>
    <dbReference type="NCBI Taxonomy" id="570945"/>
    <lineage>
        <taxon>Bacteria</taxon>
        <taxon>Bacillati</taxon>
        <taxon>Bacillota</taxon>
        <taxon>Bacilli</taxon>
        <taxon>Bacillales</taxon>
        <taxon>Bacillaceae</taxon>
        <taxon>Virgibacillus</taxon>
    </lineage>
</organism>
<dbReference type="SUPFAM" id="SSF56349">
    <property type="entry name" value="DNA breaking-rejoining enzymes"/>
    <property type="match status" value="1"/>
</dbReference>
<dbReference type="EMBL" id="JBHTKJ010000001">
    <property type="protein sequence ID" value="MFD1036925.1"/>
    <property type="molecule type" value="Genomic_DNA"/>
</dbReference>
<evidence type="ECO:0000313" key="5">
    <source>
        <dbReference type="Proteomes" id="UP001597040"/>
    </source>
</evidence>
<name>A0ABW3LJ04_9BACI</name>
<evidence type="ECO:0000259" key="3">
    <source>
        <dbReference type="Pfam" id="PF01068"/>
    </source>
</evidence>
<dbReference type="RefSeq" id="WP_390358548.1">
    <property type="nucleotide sequence ID" value="NZ_JBHTKJ010000001.1"/>
</dbReference>
<dbReference type="InterPro" id="IPR010998">
    <property type="entry name" value="Integrase_recombinase_N"/>
</dbReference>
<dbReference type="Proteomes" id="UP001597040">
    <property type="component" value="Unassembled WGS sequence"/>
</dbReference>
<evidence type="ECO:0000313" key="4">
    <source>
        <dbReference type="EMBL" id="MFD1036925.1"/>
    </source>
</evidence>
<dbReference type="SUPFAM" id="SSF56091">
    <property type="entry name" value="DNA ligase/mRNA capping enzyme, catalytic domain"/>
    <property type="match status" value="1"/>
</dbReference>
<dbReference type="InterPro" id="IPR012310">
    <property type="entry name" value="DNA_ligase_ATP-dep_cent"/>
</dbReference>
<reference evidence="5" key="1">
    <citation type="journal article" date="2019" name="Int. J. Syst. Evol. Microbiol.">
        <title>The Global Catalogue of Microorganisms (GCM) 10K type strain sequencing project: providing services to taxonomists for standard genome sequencing and annotation.</title>
        <authorList>
            <consortium name="The Broad Institute Genomics Platform"/>
            <consortium name="The Broad Institute Genome Sequencing Center for Infectious Disease"/>
            <person name="Wu L."/>
            <person name="Ma J."/>
        </authorList>
    </citation>
    <scope>NUCLEOTIDE SEQUENCE [LARGE SCALE GENOMIC DNA]</scope>
    <source>
        <strain evidence="5">CCUG 56754</strain>
    </source>
</reference>
<keyword evidence="2" id="KW-0233">DNA recombination</keyword>
<gene>
    <name evidence="4" type="ORF">ACFQ3N_00585</name>
</gene>
<sequence>MDVMKPKASSHVPSGEEWMFEVKYDGFRGVLTWSIETIQLTSKNNKDLTSNFPEIIDFCKDQQAVVEPYLPLTLDGEIVILNNPYQANFSLLQKRGRLKNEDSIRKTASMRPASFCVLYSHRWVKTYVFDAKYYKTLDLPRLKRDILFNLFLLLWVKMEIVDVCEYEDVNILEKTLTHFRFVVRETEIEELKGNQLVKRRVVNIGIMDKRDGYIAPHPLTDFIRAKYEFKGIGISSQINAAREIVKFLNFIYEEIENGDNQFVPLKTSGLKGLRLHHASRYITYLTSKGLKRNTVMTTESYLTRFYHFLLQQELVEEDIMLEQQVNRMGSLVLLSPFTHPSLETRYPSRQEPIVNKLKDFGNNRYQLVVEFIQETREVSPEIALGICFQFYGGLRRGEVVNLTPGCLKPQGLYGMNSLVMDVENHQDMLFSHLKDTKKEQVKKTRKQTVLPNNLLTEVYKKHMEMLHSKKLKNQSVLFFNSNGLAMSGYSYEQKFKKVKESFLSKLLATPGRYSDYKLLSETSWSTHIGRGIFTNFLLDMGLTVTQIAIARGDSNIDSALAYVDKKNTIKNIQEMINEFNNINPGDFGKINPQSINTHWNKDVFTLGKRSRYSLTN</sequence>
<dbReference type="Gene3D" id="3.30.470.30">
    <property type="entry name" value="DNA ligase/mRNA capping enzyme"/>
    <property type="match status" value="1"/>
</dbReference>
<keyword evidence="5" id="KW-1185">Reference proteome</keyword>
<keyword evidence="1" id="KW-0238">DNA-binding</keyword>
<evidence type="ECO:0000256" key="1">
    <source>
        <dbReference type="ARBA" id="ARBA00023125"/>
    </source>
</evidence>